<dbReference type="EMBL" id="CAACVS010000506">
    <property type="protein sequence ID" value="VEU42998.1"/>
    <property type="molecule type" value="Genomic_DNA"/>
</dbReference>
<dbReference type="SUPFAM" id="SSF69618">
    <property type="entry name" value="HemD-like"/>
    <property type="match status" value="1"/>
</dbReference>
<dbReference type="UniPathway" id="UPA00251">
    <property type="reaction ID" value="UER00320"/>
</dbReference>
<keyword evidence="8" id="KW-0472">Membrane</keyword>
<dbReference type="EC" id="4.2.1.75" evidence="3 7"/>
<reference evidence="10 11" key="1">
    <citation type="submission" date="2019-01" db="EMBL/GenBank/DDBJ databases">
        <authorList>
            <person name="Ferrante I. M."/>
        </authorList>
    </citation>
    <scope>NUCLEOTIDE SEQUENCE [LARGE SCALE GENOMIC DNA]</scope>
    <source>
        <strain evidence="10 11">B856</strain>
    </source>
</reference>
<comment type="catalytic activity">
    <reaction evidence="6 7">
        <text>hydroxymethylbilane = uroporphyrinogen III + H2O</text>
        <dbReference type="Rhea" id="RHEA:18965"/>
        <dbReference type="ChEBI" id="CHEBI:15377"/>
        <dbReference type="ChEBI" id="CHEBI:57308"/>
        <dbReference type="ChEBI" id="CHEBI:57845"/>
        <dbReference type="EC" id="4.2.1.75"/>
    </reaction>
</comment>
<keyword evidence="11" id="KW-1185">Reference proteome</keyword>
<evidence type="ECO:0000256" key="3">
    <source>
        <dbReference type="ARBA" id="ARBA00013109"/>
    </source>
</evidence>
<keyword evidence="8" id="KW-1133">Transmembrane helix</keyword>
<evidence type="ECO:0000256" key="5">
    <source>
        <dbReference type="ARBA" id="ARBA00023244"/>
    </source>
</evidence>
<accession>A0A448ZLU3</accession>
<comment type="similarity">
    <text evidence="2 7">Belongs to the uroporphyrinogen-III synthase family.</text>
</comment>
<sequence>MDYSKGQRHFSLSLMLLGGLFFIGGSSILGVGVNAFVPRSSCLSSKSIQTATAIAASNKPIVVTLTREDGKNTKLRRKIEENTQLMEQIDILEMPCIAHADGPDYERLSSTLLSERWDFVAVTSPEAAKVLASAWDAVRDNPLSVVAVGKATEKSLKDSKIPVSFVPSIATAKTLAKELNPVHETKKTSVLYPASAKAKKTLQVDLMARGFDVTRLNTYDTVTATWGDEEKESSRRVEVACFASPSAVEGWLKNTEGNTDVFAACIGITSATACREHGWDEKQIFFPEAPGLEGWIDAIQDATEASRNT</sequence>
<dbReference type="Proteomes" id="UP000291116">
    <property type="component" value="Unassembled WGS sequence"/>
</dbReference>
<dbReference type="PANTHER" id="PTHR38042">
    <property type="entry name" value="UROPORPHYRINOGEN-III SYNTHASE, CHLOROPLASTIC"/>
    <property type="match status" value="1"/>
</dbReference>
<evidence type="ECO:0000256" key="2">
    <source>
        <dbReference type="ARBA" id="ARBA00008133"/>
    </source>
</evidence>
<evidence type="ECO:0000256" key="4">
    <source>
        <dbReference type="ARBA" id="ARBA00023239"/>
    </source>
</evidence>
<evidence type="ECO:0000259" key="9">
    <source>
        <dbReference type="Pfam" id="PF02602"/>
    </source>
</evidence>
<feature type="domain" description="Tetrapyrrole biosynthesis uroporphyrinogen III synthase" evidence="9">
    <location>
        <begin position="89"/>
        <end position="296"/>
    </location>
</feature>
<organism evidence="10 11">
    <name type="scientific">Pseudo-nitzschia multistriata</name>
    <dbReference type="NCBI Taxonomy" id="183589"/>
    <lineage>
        <taxon>Eukaryota</taxon>
        <taxon>Sar</taxon>
        <taxon>Stramenopiles</taxon>
        <taxon>Ochrophyta</taxon>
        <taxon>Bacillariophyta</taxon>
        <taxon>Bacillariophyceae</taxon>
        <taxon>Bacillariophycidae</taxon>
        <taxon>Bacillariales</taxon>
        <taxon>Bacillariaceae</taxon>
        <taxon>Pseudo-nitzschia</taxon>
    </lineage>
</organism>
<dbReference type="Pfam" id="PF02602">
    <property type="entry name" value="HEM4"/>
    <property type="match status" value="1"/>
</dbReference>
<dbReference type="OrthoDB" id="443551at2759"/>
<dbReference type="AlphaFoldDB" id="A0A448ZLU3"/>
<dbReference type="InterPro" id="IPR039793">
    <property type="entry name" value="UROS/Hem4"/>
</dbReference>
<dbReference type="Gene3D" id="3.40.50.10090">
    <property type="match status" value="2"/>
</dbReference>
<evidence type="ECO:0000313" key="11">
    <source>
        <dbReference type="Proteomes" id="UP000291116"/>
    </source>
</evidence>
<dbReference type="CDD" id="cd06578">
    <property type="entry name" value="HemD"/>
    <property type="match status" value="1"/>
</dbReference>
<evidence type="ECO:0000256" key="7">
    <source>
        <dbReference type="RuleBase" id="RU366031"/>
    </source>
</evidence>
<comment type="function">
    <text evidence="7">Catalyzes cyclization of the linear tetrapyrrole, hydroxymethylbilane, to the macrocyclic uroporphyrinogen III.</text>
</comment>
<keyword evidence="8" id="KW-0812">Transmembrane</keyword>
<dbReference type="GO" id="GO:0006780">
    <property type="term" value="P:uroporphyrinogen III biosynthetic process"/>
    <property type="evidence" value="ECO:0007669"/>
    <property type="project" value="UniProtKB-UniRule"/>
</dbReference>
<comment type="pathway">
    <text evidence="1 7">Porphyrin-containing compound metabolism; protoporphyrin-IX biosynthesis; coproporphyrinogen-III from 5-aminolevulinate: step 3/4.</text>
</comment>
<gene>
    <name evidence="10" type="ORF">PSNMU_V1.4_AUG-EV-PASAV3_0100010</name>
</gene>
<protein>
    <recommendedName>
        <fullName evidence="3 7">Uroporphyrinogen-III synthase</fullName>
        <ecNumber evidence="3 7">4.2.1.75</ecNumber>
    </recommendedName>
</protein>
<evidence type="ECO:0000313" key="10">
    <source>
        <dbReference type="EMBL" id="VEU42998.1"/>
    </source>
</evidence>
<evidence type="ECO:0000256" key="6">
    <source>
        <dbReference type="ARBA" id="ARBA00048617"/>
    </source>
</evidence>
<dbReference type="GO" id="GO:0004852">
    <property type="term" value="F:uroporphyrinogen-III synthase activity"/>
    <property type="evidence" value="ECO:0007669"/>
    <property type="project" value="UniProtKB-UniRule"/>
</dbReference>
<dbReference type="InterPro" id="IPR003754">
    <property type="entry name" value="4pyrrol_synth_uPrphyn_synth"/>
</dbReference>
<feature type="transmembrane region" description="Helical" evidence="8">
    <location>
        <begin position="12"/>
        <end position="37"/>
    </location>
</feature>
<name>A0A448ZLU3_9STRA</name>
<dbReference type="GO" id="GO:0006782">
    <property type="term" value="P:protoporphyrinogen IX biosynthetic process"/>
    <property type="evidence" value="ECO:0007669"/>
    <property type="project" value="UniProtKB-UniRule"/>
</dbReference>
<dbReference type="PANTHER" id="PTHR38042:SF1">
    <property type="entry name" value="UROPORPHYRINOGEN-III SYNTHASE, CHLOROPLASTIC"/>
    <property type="match status" value="1"/>
</dbReference>
<proteinExistence type="inferred from homology"/>
<keyword evidence="5 7" id="KW-0627">Porphyrin biosynthesis</keyword>
<dbReference type="InterPro" id="IPR036108">
    <property type="entry name" value="4pyrrol_syn_uPrphyn_synt_sf"/>
</dbReference>
<evidence type="ECO:0000256" key="8">
    <source>
        <dbReference type="SAM" id="Phobius"/>
    </source>
</evidence>
<evidence type="ECO:0000256" key="1">
    <source>
        <dbReference type="ARBA" id="ARBA00004772"/>
    </source>
</evidence>
<keyword evidence="4 7" id="KW-0456">Lyase</keyword>